<comment type="caution">
    <text evidence="2">The sequence shown here is derived from an EMBL/GenBank/DDBJ whole genome shotgun (WGS) entry which is preliminary data.</text>
</comment>
<keyword evidence="1" id="KW-0812">Transmembrane</keyword>
<dbReference type="SMART" id="SM01323">
    <property type="entry name" value="YajC"/>
    <property type="match status" value="1"/>
</dbReference>
<evidence type="ECO:0000313" key="2">
    <source>
        <dbReference type="EMBL" id="RSU14759.1"/>
    </source>
</evidence>
<name>A0A430B369_9ENTE</name>
<dbReference type="InterPro" id="IPR003849">
    <property type="entry name" value="Preprotein_translocase_YajC"/>
</dbReference>
<dbReference type="EMBL" id="NGKC01000001">
    <property type="protein sequence ID" value="RSU14759.1"/>
    <property type="molecule type" value="Genomic_DNA"/>
</dbReference>
<accession>A0A430B369</accession>
<dbReference type="RefSeq" id="WP_126811828.1">
    <property type="nucleotide sequence ID" value="NZ_NGKC01000001.1"/>
</dbReference>
<keyword evidence="1" id="KW-0472">Membrane</keyword>
<evidence type="ECO:0000313" key="3">
    <source>
        <dbReference type="Proteomes" id="UP000286773"/>
    </source>
</evidence>
<gene>
    <name evidence="2" type="ORF">CBF27_01930</name>
</gene>
<evidence type="ECO:0008006" key="4">
    <source>
        <dbReference type="Google" id="ProtNLM"/>
    </source>
</evidence>
<protein>
    <recommendedName>
        <fullName evidence="4">Preprotein translocase subunit YajC</fullName>
    </recommendedName>
</protein>
<dbReference type="OrthoDB" id="2200043at2"/>
<proteinExistence type="predicted"/>
<organism evidence="2 3">
    <name type="scientific">Vagococcus acidifermentans</name>
    <dbReference type="NCBI Taxonomy" id="564710"/>
    <lineage>
        <taxon>Bacteria</taxon>
        <taxon>Bacillati</taxon>
        <taxon>Bacillota</taxon>
        <taxon>Bacilli</taxon>
        <taxon>Lactobacillales</taxon>
        <taxon>Enterococcaceae</taxon>
        <taxon>Vagococcus</taxon>
    </lineage>
</organism>
<keyword evidence="1" id="KW-1133">Transmembrane helix</keyword>
<evidence type="ECO:0000256" key="1">
    <source>
        <dbReference type="SAM" id="Phobius"/>
    </source>
</evidence>
<dbReference type="Pfam" id="PF02699">
    <property type="entry name" value="YajC"/>
    <property type="match status" value="1"/>
</dbReference>
<keyword evidence="3" id="KW-1185">Reference proteome</keyword>
<dbReference type="AlphaFoldDB" id="A0A430B369"/>
<sequence length="102" mass="11220">MASSIWLNVLVTSLVIVVMVVVVAGIYYIKNHKLVAAKKAHFKQIHQKLSPGSNVMFANGLYGTVVKLKGDIADIRVKSGTIIEVSRYAISEIIDERKNTHA</sequence>
<reference evidence="2 3" key="1">
    <citation type="submission" date="2017-05" db="EMBL/GenBank/DDBJ databases">
        <title>Vagococcus spp. assemblies.</title>
        <authorList>
            <person name="Gulvik C.A."/>
        </authorList>
    </citation>
    <scope>NUCLEOTIDE SEQUENCE [LARGE SCALE GENOMIC DNA]</scope>
    <source>
        <strain evidence="2 3">LMG 24798</strain>
    </source>
</reference>
<feature type="transmembrane region" description="Helical" evidence="1">
    <location>
        <begin position="6"/>
        <end position="29"/>
    </location>
</feature>
<dbReference type="Proteomes" id="UP000286773">
    <property type="component" value="Unassembled WGS sequence"/>
</dbReference>